<dbReference type="EMBL" id="VSSQ01099967">
    <property type="protein sequence ID" value="MPN42313.1"/>
    <property type="molecule type" value="Genomic_DNA"/>
</dbReference>
<reference evidence="1" key="1">
    <citation type="submission" date="2019-08" db="EMBL/GenBank/DDBJ databases">
        <authorList>
            <person name="Kucharzyk K."/>
            <person name="Murdoch R.W."/>
            <person name="Higgins S."/>
            <person name="Loffler F."/>
        </authorList>
    </citation>
    <scope>NUCLEOTIDE SEQUENCE</scope>
</reference>
<comment type="caution">
    <text evidence="1">The sequence shown here is derived from an EMBL/GenBank/DDBJ whole genome shotgun (WGS) entry which is preliminary data.</text>
</comment>
<dbReference type="AlphaFoldDB" id="A0A645I4A2"/>
<gene>
    <name evidence="1" type="ORF">SDC9_189870</name>
</gene>
<evidence type="ECO:0000313" key="1">
    <source>
        <dbReference type="EMBL" id="MPN42313.1"/>
    </source>
</evidence>
<accession>A0A645I4A2</accession>
<name>A0A645I4A2_9ZZZZ</name>
<protein>
    <submittedName>
        <fullName evidence="1">Uncharacterized protein</fullName>
    </submittedName>
</protein>
<proteinExistence type="predicted"/>
<sequence>MYAARPRTCRLYPITVGPGQHGREFEYLLCREKLHHFVGGTVRTKNWLRENFKQEDQEFVRAEYEAIAKLGRLIAKVPEHRGPRAISAMLFARYYNFDLDLPFMLQFRSNMDLLDTQLTKLIQEGR</sequence>
<organism evidence="1">
    <name type="scientific">bioreactor metagenome</name>
    <dbReference type="NCBI Taxonomy" id="1076179"/>
    <lineage>
        <taxon>unclassified sequences</taxon>
        <taxon>metagenomes</taxon>
        <taxon>ecological metagenomes</taxon>
    </lineage>
</organism>